<name>A0ABP1SAM2_9HEXA</name>
<keyword evidence="3" id="KW-1185">Reference proteome</keyword>
<dbReference type="EMBL" id="CAXLJM020000173">
    <property type="protein sequence ID" value="CAL8148675.1"/>
    <property type="molecule type" value="Genomic_DNA"/>
</dbReference>
<feature type="transmembrane region" description="Helical" evidence="1">
    <location>
        <begin position="33"/>
        <end position="55"/>
    </location>
</feature>
<evidence type="ECO:0000313" key="2">
    <source>
        <dbReference type="EMBL" id="CAL8148675.1"/>
    </source>
</evidence>
<proteinExistence type="predicted"/>
<evidence type="ECO:0000313" key="3">
    <source>
        <dbReference type="Proteomes" id="UP001642540"/>
    </source>
</evidence>
<keyword evidence="1" id="KW-0472">Membrane</keyword>
<keyword evidence="1" id="KW-0812">Transmembrane</keyword>
<protein>
    <submittedName>
        <fullName evidence="2">Uncharacterized protein</fullName>
    </submittedName>
</protein>
<keyword evidence="1" id="KW-1133">Transmembrane helix</keyword>
<evidence type="ECO:0000256" key="1">
    <source>
        <dbReference type="SAM" id="Phobius"/>
    </source>
</evidence>
<organism evidence="2 3">
    <name type="scientific">Orchesella dallaii</name>
    <dbReference type="NCBI Taxonomy" id="48710"/>
    <lineage>
        <taxon>Eukaryota</taxon>
        <taxon>Metazoa</taxon>
        <taxon>Ecdysozoa</taxon>
        <taxon>Arthropoda</taxon>
        <taxon>Hexapoda</taxon>
        <taxon>Collembola</taxon>
        <taxon>Entomobryomorpha</taxon>
        <taxon>Entomobryoidea</taxon>
        <taxon>Orchesellidae</taxon>
        <taxon>Orchesellinae</taxon>
        <taxon>Orchesella</taxon>
    </lineage>
</organism>
<dbReference type="Proteomes" id="UP001642540">
    <property type="component" value="Unassembled WGS sequence"/>
</dbReference>
<accession>A0ABP1SAM2</accession>
<comment type="caution">
    <text evidence="2">The sequence shown here is derived from an EMBL/GenBank/DDBJ whole genome shotgun (WGS) entry which is preliminary data.</text>
</comment>
<reference evidence="2 3" key="1">
    <citation type="submission" date="2024-08" db="EMBL/GenBank/DDBJ databases">
        <authorList>
            <person name="Cucini C."/>
            <person name="Frati F."/>
        </authorList>
    </citation>
    <scope>NUCLEOTIDE SEQUENCE [LARGE SCALE GENOMIC DNA]</scope>
</reference>
<sequence>MGISNRIKGEEIIRFLLVDEFTNHKISVEENDFTFTMGGILFVFFSSLIFLFLFLQHRKNGEKVEELVKLNLNGPHNHFLGEYANIWELRDMTKTLKKTS</sequence>
<gene>
    <name evidence="2" type="ORF">ODALV1_LOCUS31495</name>
</gene>